<protein>
    <submittedName>
        <fullName evidence="3">Uncharacterized protein</fullName>
    </submittedName>
</protein>
<keyword evidence="2" id="KW-1185">Reference proteome</keyword>
<proteinExistence type="predicted"/>
<evidence type="ECO:0000256" key="1">
    <source>
        <dbReference type="SAM" id="Phobius"/>
    </source>
</evidence>
<feature type="transmembrane region" description="Helical" evidence="1">
    <location>
        <begin position="55"/>
        <end position="73"/>
    </location>
</feature>
<feature type="transmembrane region" description="Helical" evidence="1">
    <location>
        <begin position="93"/>
        <end position="113"/>
    </location>
</feature>
<evidence type="ECO:0000313" key="3">
    <source>
        <dbReference type="WBParaSite" id="Hba_06973"/>
    </source>
</evidence>
<reference evidence="3" key="1">
    <citation type="submission" date="2016-11" db="UniProtKB">
        <authorList>
            <consortium name="WormBaseParasite"/>
        </authorList>
    </citation>
    <scope>IDENTIFICATION</scope>
</reference>
<dbReference type="AlphaFoldDB" id="A0A1I7WPG7"/>
<keyword evidence="1" id="KW-0472">Membrane</keyword>
<sequence length="116" mass="14140">MHDLPRPIFMENTPRCKHLFSSFSHWFEGVQCCRASDSLFSVLEAIVKAEKKVKLFIFFLAVSIFCNNYYYYYRLLALYHYRIFSSFSFWIRQIFKHQCLLMTIVLRLMLYLFSIF</sequence>
<dbReference type="Proteomes" id="UP000095283">
    <property type="component" value="Unplaced"/>
</dbReference>
<accession>A0A1I7WPG7</accession>
<name>A0A1I7WPG7_HETBA</name>
<evidence type="ECO:0000313" key="2">
    <source>
        <dbReference type="Proteomes" id="UP000095283"/>
    </source>
</evidence>
<keyword evidence="1" id="KW-1133">Transmembrane helix</keyword>
<dbReference type="WBParaSite" id="Hba_06973">
    <property type="protein sequence ID" value="Hba_06973"/>
    <property type="gene ID" value="Hba_06973"/>
</dbReference>
<organism evidence="2 3">
    <name type="scientific">Heterorhabditis bacteriophora</name>
    <name type="common">Entomopathogenic nematode worm</name>
    <dbReference type="NCBI Taxonomy" id="37862"/>
    <lineage>
        <taxon>Eukaryota</taxon>
        <taxon>Metazoa</taxon>
        <taxon>Ecdysozoa</taxon>
        <taxon>Nematoda</taxon>
        <taxon>Chromadorea</taxon>
        <taxon>Rhabditida</taxon>
        <taxon>Rhabditina</taxon>
        <taxon>Rhabditomorpha</taxon>
        <taxon>Strongyloidea</taxon>
        <taxon>Heterorhabditidae</taxon>
        <taxon>Heterorhabditis</taxon>
    </lineage>
</organism>
<keyword evidence="1" id="KW-0812">Transmembrane</keyword>